<dbReference type="SUPFAM" id="SSF82185">
    <property type="entry name" value="Histone H3 K4-specific methyltransferase SET7/9 N-terminal domain"/>
    <property type="match status" value="1"/>
</dbReference>
<dbReference type="STRING" id="5722.A2EU28"/>
<feature type="region of interest" description="Disordered" evidence="2">
    <location>
        <begin position="159"/>
        <end position="189"/>
    </location>
</feature>
<dbReference type="InterPro" id="IPR003409">
    <property type="entry name" value="MORN"/>
</dbReference>
<evidence type="ECO:0000313" key="3">
    <source>
        <dbReference type="EMBL" id="EAY03845.1"/>
    </source>
</evidence>
<dbReference type="OMA" id="ANAIHGE"/>
<organism evidence="3 4">
    <name type="scientific">Trichomonas vaginalis (strain ATCC PRA-98 / G3)</name>
    <dbReference type="NCBI Taxonomy" id="412133"/>
    <lineage>
        <taxon>Eukaryota</taxon>
        <taxon>Metamonada</taxon>
        <taxon>Parabasalia</taxon>
        <taxon>Trichomonadida</taxon>
        <taxon>Trichomonadidae</taxon>
        <taxon>Trichomonas</taxon>
    </lineage>
</organism>
<dbReference type="EMBL" id="DS113492">
    <property type="protein sequence ID" value="EAY03845.1"/>
    <property type="molecule type" value="Genomic_DNA"/>
</dbReference>
<evidence type="ECO:0000256" key="1">
    <source>
        <dbReference type="ARBA" id="ARBA00022737"/>
    </source>
</evidence>
<feature type="region of interest" description="Disordered" evidence="2">
    <location>
        <begin position="1"/>
        <end position="21"/>
    </location>
</feature>
<name>A2EU28_TRIV3</name>
<dbReference type="Gene3D" id="2.20.110.10">
    <property type="entry name" value="Histone H3 K4-specific methyltransferase SET7/9 N-terminal domain"/>
    <property type="match status" value="1"/>
</dbReference>
<dbReference type="VEuPathDB" id="TrichDB:TVAG_063580"/>
<dbReference type="PANTHER" id="PTHR43215">
    <property type="entry name" value="RADIAL SPOKE HEAD 1 HOMOLOG"/>
    <property type="match status" value="1"/>
</dbReference>
<accession>A2EU28</accession>
<keyword evidence="4" id="KW-1185">Reference proteome</keyword>
<dbReference type="VEuPathDB" id="TrichDB:TVAGG3_0955160"/>
<reference evidence="3" key="1">
    <citation type="submission" date="2006-10" db="EMBL/GenBank/DDBJ databases">
        <authorList>
            <person name="Amadeo P."/>
            <person name="Zhao Q."/>
            <person name="Wortman J."/>
            <person name="Fraser-Liggett C."/>
            <person name="Carlton J."/>
        </authorList>
    </citation>
    <scope>NUCLEOTIDE SEQUENCE</scope>
    <source>
        <strain evidence="3">G3</strain>
    </source>
</reference>
<proteinExistence type="predicted"/>
<dbReference type="AlphaFoldDB" id="A2EU28"/>
<protein>
    <recommendedName>
        <fullName evidence="5">MORN repeat family protein</fullName>
    </recommendedName>
</protein>
<sequence>MRKGIPPQAKKGKADNTAVEEEHLPETGNNIFNLANGAKYEGDWKRFEGVLKRHGKGVFTCEEFTYEGDFEEDVFHGKGLIKFKDGSNYIGDFRHGAITGKGKYQFVDGSTYEGEFRDGKMHGIALFSTVYGDHWRGAWNNGLSACPIYPQAPPEPVYEEEEEEEFFEEEEMMQDQGEMEGEMEDGGQY</sequence>
<dbReference type="eggNOG" id="KOG0231">
    <property type="taxonomic scope" value="Eukaryota"/>
</dbReference>
<evidence type="ECO:0000313" key="4">
    <source>
        <dbReference type="Proteomes" id="UP000001542"/>
    </source>
</evidence>
<dbReference type="OrthoDB" id="437960at2759"/>
<evidence type="ECO:0008006" key="5">
    <source>
        <dbReference type="Google" id="ProtNLM"/>
    </source>
</evidence>
<dbReference type="PANTHER" id="PTHR43215:SF14">
    <property type="entry name" value="RADIAL SPOKE HEAD 1 HOMOLOG"/>
    <property type="match status" value="1"/>
</dbReference>
<dbReference type="RefSeq" id="XP_001316068.1">
    <property type="nucleotide sequence ID" value="XM_001316033.1"/>
</dbReference>
<evidence type="ECO:0000256" key="2">
    <source>
        <dbReference type="SAM" id="MobiDB-lite"/>
    </source>
</evidence>
<dbReference type="SMART" id="SM00698">
    <property type="entry name" value="MORN"/>
    <property type="match status" value="4"/>
</dbReference>
<dbReference type="Proteomes" id="UP000001542">
    <property type="component" value="Unassembled WGS sequence"/>
</dbReference>
<keyword evidence="1" id="KW-0677">Repeat</keyword>
<dbReference type="SMR" id="A2EU28"/>
<gene>
    <name evidence="3" type="ORF">TVAG_063580</name>
</gene>
<dbReference type="InParanoid" id="A2EU28"/>
<reference evidence="3" key="2">
    <citation type="journal article" date="2007" name="Science">
        <title>Draft genome sequence of the sexually transmitted pathogen Trichomonas vaginalis.</title>
        <authorList>
            <person name="Carlton J.M."/>
            <person name="Hirt R.P."/>
            <person name="Silva J.C."/>
            <person name="Delcher A.L."/>
            <person name="Schatz M."/>
            <person name="Zhao Q."/>
            <person name="Wortman J.R."/>
            <person name="Bidwell S.L."/>
            <person name="Alsmark U.C.M."/>
            <person name="Besteiro S."/>
            <person name="Sicheritz-Ponten T."/>
            <person name="Noel C.J."/>
            <person name="Dacks J.B."/>
            <person name="Foster P.G."/>
            <person name="Simillion C."/>
            <person name="Van de Peer Y."/>
            <person name="Miranda-Saavedra D."/>
            <person name="Barton G.J."/>
            <person name="Westrop G.D."/>
            <person name="Mueller S."/>
            <person name="Dessi D."/>
            <person name="Fiori P.L."/>
            <person name="Ren Q."/>
            <person name="Paulsen I."/>
            <person name="Zhang H."/>
            <person name="Bastida-Corcuera F.D."/>
            <person name="Simoes-Barbosa A."/>
            <person name="Brown M.T."/>
            <person name="Hayes R.D."/>
            <person name="Mukherjee M."/>
            <person name="Okumura C.Y."/>
            <person name="Schneider R."/>
            <person name="Smith A.J."/>
            <person name="Vanacova S."/>
            <person name="Villalvazo M."/>
            <person name="Haas B.J."/>
            <person name="Pertea M."/>
            <person name="Feldblyum T.V."/>
            <person name="Utterback T.R."/>
            <person name="Shu C.L."/>
            <person name="Osoegawa K."/>
            <person name="de Jong P.J."/>
            <person name="Hrdy I."/>
            <person name="Horvathova L."/>
            <person name="Zubacova Z."/>
            <person name="Dolezal P."/>
            <person name="Malik S.B."/>
            <person name="Logsdon J.M. Jr."/>
            <person name="Henze K."/>
            <person name="Gupta A."/>
            <person name="Wang C.C."/>
            <person name="Dunne R.L."/>
            <person name="Upcroft J.A."/>
            <person name="Upcroft P."/>
            <person name="White O."/>
            <person name="Salzberg S.L."/>
            <person name="Tang P."/>
            <person name="Chiu C.-H."/>
            <person name="Lee Y.-S."/>
            <person name="Embley T.M."/>
            <person name="Coombs G.H."/>
            <person name="Mottram J.C."/>
            <person name="Tachezy J."/>
            <person name="Fraser-Liggett C.M."/>
            <person name="Johnson P.J."/>
        </authorList>
    </citation>
    <scope>NUCLEOTIDE SEQUENCE [LARGE SCALE GENOMIC DNA]</scope>
    <source>
        <strain evidence="3">G3</strain>
    </source>
</reference>
<dbReference type="KEGG" id="tva:4761693"/>
<dbReference type="Pfam" id="PF02493">
    <property type="entry name" value="MORN"/>
    <property type="match status" value="4"/>
</dbReference>